<protein>
    <submittedName>
        <fullName evidence="2">Uncharacterized protein</fullName>
    </submittedName>
</protein>
<feature type="transmembrane region" description="Helical" evidence="1">
    <location>
        <begin position="384"/>
        <end position="411"/>
    </location>
</feature>
<feature type="transmembrane region" description="Helical" evidence="1">
    <location>
        <begin position="234"/>
        <end position="252"/>
    </location>
</feature>
<evidence type="ECO:0000313" key="3">
    <source>
        <dbReference type="Proteomes" id="UP000653472"/>
    </source>
</evidence>
<gene>
    <name evidence="2" type="ORF">G7Y82_11785</name>
</gene>
<keyword evidence="1" id="KW-1133">Transmembrane helix</keyword>
<feature type="transmembrane region" description="Helical" evidence="1">
    <location>
        <begin position="318"/>
        <end position="339"/>
    </location>
</feature>
<keyword evidence="3" id="KW-1185">Reference proteome</keyword>
<feature type="transmembrane region" description="Helical" evidence="1">
    <location>
        <begin position="21"/>
        <end position="39"/>
    </location>
</feature>
<evidence type="ECO:0000313" key="2">
    <source>
        <dbReference type="EMBL" id="NKF23001.1"/>
    </source>
</evidence>
<dbReference type="RefSeq" id="WP_168148333.1">
    <property type="nucleotide sequence ID" value="NZ_JAAVXB010000006.1"/>
</dbReference>
<dbReference type="AlphaFoldDB" id="A0A970BA44"/>
<feature type="transmembrane region" description="Helical" evidence="1">
    <location>
        <begin position="163"/>
        <end position="183"/>
    </location>
</feature>
<feature type="transmembrane region" description="Helical" evidence="1">
    <location>
        <begin position="45"/>
        <end position="63"/>
    </location>
</feature>
<name>A0A970BA44_9GAMM</name>
<comment type="caution">
    <text evidence="2">The sequence shown here is derived from an EMBL/GenBank/DDBJ whole genome shotgun (WGS) entry which is preliminary data.</text>
</comment>
<feature type="transmembrane region" description="Helical" evidence="1">
    <location>
        <begin position="264"/>
        <end position="287"/>
    </location>
</feature>
<sequence length="444" mass="49036">MNVLRNPEFQRNAWLELTPQRLMAMPIILGLVALVGHKLDGWLGGLPMISLSLFVIITVMYGAKQAGESLNQELVQGTWDQQRLSGMSPWTMTLGKLIGGPVFAWYGGLICLLIYALTATPDRASLFAALTAIFTALTFHALTLLSVLLSWRKLSRSVVTPRSRGASILLLVIFAPQLIRLIVGARGAGMMSWYGWQFSDVEFALLCATLAALWSVLGLYRAMREELAFRDPPTAWIAFLLFVFAFAGGWFYGHPLPALPFTRFGPVTAHLAVCAIVALGASYLMLFSERKDWVRLRRLLSLWKDGERRRAWELTPKWLASSLLATAVGLLFAVSALATQKTMEGIALASTAAAFFVFLVRDGAIVLGLNFARDQRRADAAAAIYLLVLYVLLPFVLIALHLGLIAATFWAPLVHEQPAWLIVMLAQAAAALDFARRRWHQLPA</sequence>
<organism evidence="2 3">
    <name type="scientific">Solimonas marina</name>
    <dbReference type="NCBI Taxonomy" id="2714601"/>
    <lineage>
        <taxon>Bacteria</taxon>
        <taxon>Pseudomonadati</taxon>
        <taxon>Pseudomonadota</taxon>
        <taxon>Gammaproteobacteria</taxon>
        <taxon>Nevskiales</taxon>
        <taxon>Nevskiaceae</taxon>
        <taxon>Solimonas</taxon>
    </lineage>
</organism>
<dbReference type="Proteomes" id="UP000653472">
    <property type="component" value="Unassembled WGS sequence"/>
</dbReference>
<proteinExistence type="predicted"/>
<feature type="transmembrane region" description="Helical" evidence="1">
    <location>
        <begin position="203"/>
        <end position="222"/>
    </location>
</feature>
<feature type="transmembrane region" description="Helical" evidence="1">
    <location>
        <begin position="345"/>
        <end position="372"/>
    </location>
</feature>
<dbReference type="EMBL" id="JAAVXB010000006">
    <property type="protein sequence ID" value="NKF23001.1"/>
    <property type="molecule type" value="Genomic_DNA"/>
</dbReference>
<keyword evidence="1" id="KW-0812">Transmembrane</keyword>
<feature type="transmembrane region" description="Helical" evidence="1">
    <location>
        <begin position="417"/>
        <end position="435"/>
    </location>
</feature>
<feature type="transmembrane region" description="Helical" evidence="1">
    <location>
        <begin position="124"/>
        <end position="151"/>
    </location>
</feature>
<feature type="transmembrane region" description="Helical" evidence="1">
    <location>
        <begin position="97"/>
        <end position="118"/>
    </location>
</feature>
<accession>A0A970BA44</accession>
<reference evidence="2" key="1">
    <citation type="submission" date="2020-03" db="EMBL/GenBank/DDBJ databases">
        <title>Solimonas marina sp. nov., isolated from deep seawater of the Pacific Ocean.</title>
        <authorList>
            <person name="Liu X."/>
            <person name="Lai Q."/>
            <person name="Sun F."/>
            <person name="Gai Y."/>
            <person name="Li G."/>
            <person name="Shao Z."/>
        </authorList>
    </citation>
    <scope>NUCLEOTIDE SEQUENCE</scope>
    <source>
        <strain evidence="2">C16B3</strain>
    </source>
</reference>
<keyword evidence="1" id="KW-0472">Membrane</keyword>
<evidence type="ECO:0000256" key="1">
    <source>
        <dbReference type="SAM" id="Phobius"/>
    </source>
</evidence>